<evidence type="ECO:0000313" key="3">
    <source>
        <dbReference type="Proteomes" id="UP001259832"/>
    </source>
</evidence>
<evidence type="ECO:0000256" key="1">
    <source>
        <dbReference type="SAM" id="Coils"/>
    </source>
</evidence>
<dbReference type="Pfam" id="PF00612">
    <property type="entry name" value="IQ"/>
    <property type="match status" value="1"/>
</dbReference>
<reference evidence="2" key="1">
    <citation type="submission" date="2023-08" db="EMBL/GenBank/DDBJ databases">
        <title>Reference Genome Resource for the Citrus Pathogen Phytophthora citrophthora.</title>
        <authorList>
            <person name="Moller H."/>
            <person name="Coetzee B."/>
            <person name="Rose L.J."/>
            <person name="Van Niekerk J.M."/>
        </authorList>
    </citation>
    <scope>NUCLEOTIDE SEQUENCE</scope>
    <source>
        <strain evidence="2">STE-U-9442</strain>
    </source>
</reference>
<gene>
    <name evidence="2" type="ORF">P3T76_007941</name>
</gene>
<dbReference type="Proteomes" id="UP001259832">
    <property type="component" value="Unassembled WGS sequence"/>
</dbReference>
<name>A0AAD9LL69_9STRA</name>
<dbReference type="InterPro" id="IPR000048">
    <property type="entry name" value="IQ_motif_EF-hand-BS"/>
</dbReference>
<evidence type="ECO:0000313" key="2">
    <source>
        <dbReference type="EMBL" id="KAK1940490.1"/>
    </source>
</evidence>
<sequence>MADVAGQGVSNRSKLQNDRHRQHTAILNGIAAQQQDRRLFLHRGAAHSIVSLYRASLAARGWQTPTYIRLLHCSATQIQALVRGHFGRVYAKWLREVLTSAAAMVQRAWRGKLGKKMWRELMGERQQLRRVQEEGDRAVLIAQKQTAHYALTAFEREMQHAVVLQRWFQTLKNRQVFREAREHRDREARTRAENKVISIVRNSTGSVVFQAQVWRDCVDRKAELVALQESDCTAMEKEIEELKGACVEAHAGSVQASRELAELSKRKNEFERSRTRRRKATEAVKQRIQPFAVRAKQLTMESAQELNATRQLQMELRRMRTELRKFHANLRGRLPMEPLLLSGDVEMLLAGITSEGVSDDEEEEKPLEESS</sequence>
<protein>
    <submittedName>
        <fullName evidence="2">Uncharacterized protein</fullName>
    </submittedName>
</protein>
<proteinExistence type="predicted"/>
<dbReference type="Gene3D" id="1.20.5.190">
    <property type="match status" value="1"/>
</dbReference>
<dbReference type="SMART" id="SM00015">
    <property type="entry name" value="IQ"/>
    <property type="match status" value="2"/>
</dbReference>
<dbReference type="AlphaFoldDB" id="A0AAD9LL69"/>
<dbReference type="EMBL" id="JASMQC010000014">
    <property type="protein sequence ID" value="KAK1940490.1"/>
    <property type="molecule type" value="Genomic_DNA"/>
</dbReference>
<organism evidence="2 3">
    <name type="scientific">Phytophthora citrophthora</name>
    <dbReference type="NCBI Taxonomy" id="4793"/>
    <lineage>
        <taxon>Eukaryota</taxon>
        <taxon>Sar</taxon>
        <taxon>Stramenopiles</taxon>
        <taxon>Oomycota</taxon>
        <taxon>Peronosporomycetes</taxon>
        <taxon>Peronosporales</taxon>
        <taxon>Peronosporaceae</taxon>
        <taxon>Phytophthora</taxon>
    </lineage>
</organism>
<feature type="coiled-coil region" evidence="1">
    <location>
        <begin position="225"/>
        <end position="273"/>
    </location>
</feature>
<keyword evidence="3" id="KW-1185">Reference proteome</keyword>
<keyword evidence="1" id="KW-0175">Coiled coil</keyword>
<dbReference type="PROSITE" id="PS50096">
    <property type="entry name" value="IQ"/>
    <property type="match status" value="2"/>
</dbReference>
<comment type="caution">
    <text evidence="2">The sequence shown here is derived from an EMBL/GenBank/DDBJ whole genome shotgun (WGS) entry which is preliminary data.</text>
</comment>
<accession>A0AAD9LL69</accession>